<keyword evidence="1 10" id="KW-0963">Cytoplasm</keyword>
<dbReference type="Proteomes" id="UP000005631">
    <property type="component" value="Chromosome"/>
</dbReference>
<dbReference type="Pfam" id="PF16745">
    <property type="entry name" value="RsgA_N"/>
    <property type="match status" value="1"/>
</dbReference>
<feature type="binding site" evidence="10">
    <location>
        <begin position="127"/>
        <end position="130"/>
    </location>
    <ligand>
        <name>GTP</name>
        <dbReference type="ChEBI" id="CHEBI:37565"/>
    </ligand>
</feature>
<dbReference type="PATRIC" id="fig|926562.3.peg.2863"/>
<dbReference type="RefSeq" id="WP_014203154.1">
    <property type="nucleotide sequence ID" value="NC_016599.1"/>
</dbReference>
<gene>
    <name evidence="10" type="primary">rsgA</name>
    <name evidence="13" type="ordered locus">Oweho_2845</name>
</gene>
<dbReference type="InterPro" id="IPR031944">
    <property type="entry name" value="RsgA_N"/>
</dbReference>
<keyword evidence="14" id="KW-1185">Reference proteome</keyword>
<evidence type="ECO:0000259" key="11">
    <source>
        <dbReference type="PROSITE" id="PS50936"/>
    </source>
</evidence>
<dbReference type="PANTHER" id="PTHR32120">
    <property type="entry name" value="SMALL RIBOSOMAL SUBUNIT BIOGENESIS GTPASE RSGA"/>
    <property type="match status" value="1"/>
</dbReference>
<comment type="subcellular location">
    <subcellularLocation>
        <location evidence="10">Cytoplasm</location>
    </subcellularLocation>
</comment>
<evidence type="ECO:0000256" key="1">
    <source>
        <dbReference type="ARBA" id="ARBA00022490"/>
    </source>
</evidence>
<evidence type="ECO:0000256" key="4">
    <source>
        <dbReference type="ARBA" id="ARBA00022730"/>
    </source>
</evidence>
<dbReference type="GO" id="GO:0042274">
    <property type="term" value="P:ribosomal small subunit biogenesis"/>
    <property type="evidence" value="ECO:0007669"/>
    <property type="project" value="UniProtKB-UniRule"/>
</dbReference>
<dbReference type="KEGG" id="oho:Oweho_2845"/>
<comment type="subunit">
    <text evidence="10">Monomer. Associates with 30S ribosomal subunit, binds 16S rRNA.</text>
</comment>
<comment type="cofactor">
    <cofactor evidence="10">
        <name>Zn(2+)</name>
        <dbReference type="ChEBI" id="CHEBI:29105"/>
    </cofactor>
    <text evidence="10">Binds 1 zinc ion per subunit.</text>
</comment>
<feature type="domain" description="EngC GTPase" evidence="11">
    <location>
        <begin position="87"/>
        <end position="237"/>
    </location>
</feature>
<keyword evidence="3 10" id="KW-0479">Metal-binding</keyword>
<dbReference type="PROSITE" id="PS51721">
    <property type="entry name" value="G_CP"/>
    <property type="match status" value="1"/>
</dbReference>
<dbReference type="STRING" id="926562.Oweho_2845"/>
<feature type="binding site" evidence="10">
    <location>
        <position position="276"/>
    </location>
    <ligand>
        <name>Zn(2+)</name>
        <dbReference type="ChEBI" id="CHEBI:29105"/>
    </ligand>
</feature>
<feature type="domain" description="CP-type G" evidence="12">
    <location>
        <begin position="78"/>
        <end position="239"/>
    </location>
</feature>
<evidence type="ECO:0000256" key="6">
    <source>
        <dbReference type="ARBA" id="ARBA00022801"/>
    </source>
</evidence>
<dbReference type="SUPFAM" id="SSF50249">
    <property type="entry name" value="Nucleic acid-binding proteins"/>
    <property type="match status" value="1"/>
</dbReference>
<dbReference type="EC" id="3.6.1.-" evidence="10"/>
<evidence type="ECO:0000256" key="2">
    <source>
        <dbReference type="ARBA" id="ARBA00022517"/>
    </source>
</evidence>
<proteinExistence type="inferred from homology"/>
<dbReference type="AlphaFoldDB" id="G8R0S8"/>
<evidence type="ECO:0000256" key="3">
    <source>
        <dbReference type="ARBA" id="ARBA00022723"/>
    </source>
</evidence>
<protein>
    <recommendedName>
        <fullName evidence="10">Small ribosomal subunit biogenesis GTPase RsgA</fullName>
        <ecNumber evidence="10">3.6.1.-</ecNumber>
    </recommendedName>
</protein>
<keyword evidence="2 10" id="KW-0690">Ribosome biogenesis</keyword>
<keyword evidence="8 10" id="KW-0694">RNA-binding</keyword>
<dbReference type="GO" id="GO:0003924">
    <property type="term" value="F:GTPase activity"/>
    <property type="evidence" value="ECO:0007669"/>
    <property type="project" value="UniProtKB-UniRule"/>
</dbReference>
<dbReference type="SUPFAM" id="SSF52540">
    <property type="entry name" value="P-loop containing nucleoside triphosphate hydrolases"/>
    <property type="match status" value="1"/>
</dbReference>
<keyword evidence="7 10" id="KW-0862">Zinc</keyword>
<dbReference type="InterPro" id="IPR030378">
    <property type="entry name" value="G_CP_dom"/>
</dbReference>
<comment type="function">
    <text evidence="10">One of several proteins that assist in the late maturation steps of the functional core of the 30S ribosomal subunit. Helps release RbfA from mature subunits. May play a role in the assembly of ribosomal proteins into the subunit. Circularly permuted GTPase that catalyzes slow GTP hydrolysis, GTPase activity is stimulated by the 30S ribosomal subunit.</text>
</comment>
<dbReference type="Gene3D" id="1.10.40.50">
    <property type="entry name" value="Probable gtpase engc, domain 3"/>
    <property type="match status" value="1"/>
</dbReference>
<reference evidence="13 14" key="1">
    <citation type="journal article" date="2012" name="Stand. Genomic Sci.">
        <title>Genome sequence of the orange-pigmented seawater bacterium Owenweeksia hongkongensis type strain (UST20020801(T)).</title>
        <authorList>
            <person name="Riedel T."/>
            <person name="Held B."/>
            <person name="Nolan M."/>
            <person name="Lucas S."/>
            <person name="Lapidus A."/>
            <person name="Tice H."/>
            <person name="Del Rio T.G."/>
            <person name="Cheng J.F."/>
            <person name="Han C."/>
            <person name="Tapia R."/>
            <person name="Goodwin L.A."/>
            <person name="Pitluck S."/>
            <person name="Liolios K."/>
            <person name="Mavromatis K."/>
            <person name="Pagani I."/>
            <person name="Ivanova N."/>
            <person name="Mikhailova N."/>
            <person name="Pati A."/>
            <person name="Chen A."/>
            <person name="Palaniappan K."/>
            <person name="Rohde M."/>
            <person name="Tindall B.J."/>
            <person name="Detter J.C."/>
            <person name="Goker M."/>
            <person name="Woyke T."/>
            <person name="Bristow J."/>
            <person name="Eisen J.A."/>
            <person name="Markowitz V."/>
            <person name="Hugenholtz P."/>
            <person name="Klenk H.P."/>
            <person name="Kyrpides N.C."/>
        </authorList>
    </citation>
    <scope>NUCLEOTIDE SEQUENCE</scope>
    <source>
        <strain evidence="14">DSM 17368 / JCM 12287 / NRRL B-23963</strain>
    </source>
</reference>
<evidence type="ECO:0000259" key="12">
    <source>
        <dbReference type="PROSITE" id="PS51721"/>
    </source>
</evidence>
<dbReference type="CDD" id="cd01854">
    <property type="entry name" value="YjeQ_EngC"/>
    <property type="match status" value="1"/>
</dbReference>
<dbReference type="NCBIfam" id="TIGR00157">
    <property type="entry name" value="ribosome small subunit-dependent GTPase A"/>
    <property type="match status" value="1"/>
</dbReference>
<dbReference type="eggNOG" id="COG1162">
    <property type="taxonomic scope" value="Bacteria"/>
</dbReference>
<keyword evidence="9 10" id="KW-0342">GTP-binding</keyword>
<evidence type="ECO:0000256" key="7">
    <source>
        <dbReference type="ARBA" id="ARBA00022833"/>
    </source>
</evidence>
<dbReference type="PANTHER" id="PTHR32120:SF11">
    <property type="entry name" value="SMALL RIBOSOMAL SUBUNIT BIOGENESIS GTPASE RSGA 1, MITOCHONDRIAL-RELATED"/>
    <property type="match status" value="1"/>
</dbReference>
<dbReference type="Gene3D" id="3.40.50.300">
    <property type="entry name" value="P-loop containing nucleotide triphosphate hydrolases"/>
    <property type="match status" value="1"/>
</dbReference>
<evidence type="ECO:0000256" key="9">
    <source>
        <dbReference type="ARBA" id="ARBA00023134"/>
    </source>
</evidence>
<evidence type="ECO:0000256" key="8">
    <source>
        <dbReference type="ARBA" id="ARBA00022884"/>
    </source>
</evidence>
<dbReference type="PROSITE" id="PS50936">
    <property type="entry name" value="ENGC_GTPASE"/>
    <property type="match status" value="1"/>
</dbReference>
<evidence type="ECO:0000313" key="13">
    <source>
        <dbReference type="EMBL" id="AEV33805.1"/>
    </source>
</evidence>
<dbReference type="InterPro" id="IPR012340">
    <property type="entry name" value="NA-bd_OB-fold"/>
</dbReference>
<feature type="binding site" evidence="10">
    <location>
        <position position="268"/>
    </location>
    <ligand>
        <name>Zn(2+)</name>
        <dbReference type="ChEBI" id="CHEBI:29105"/>
    </ligand>
</feature>
<dbReference type="InterPro" id="IPR027417">
    <property type="entry name" value="P-loop_NTPase"/>
</dbReference>
<keyword evidence="5 10" id="KW-0547">Nucleotide-binding</keyword>
<dbReference type="InterPro" id="IPR010914">
    <property type="entry name" value="RsgA_GTPase_dom"/>
</dbReference>
<dbReference type="OrthoDB" id="9809485at2"/>
<dbReference type="InterPro" id="IPR004881">
    <property type="entry name" value="Ribosome_biogen_GTPase_RsgA"/>
</dbReference>
<dbReference type="GO" id="GO:0019843">
    <property type="term" value="F:rRNA binding"/>
    <property type="evidence" value="ECO:0007669"/>
    <property type="project" value="UniProtKB-KW"/>
</dbReference>
<keyword evidence="4 10" id="KW-0699">rRNA-binding</keyword>
<dbReference type="HOGENOM" id="CLU_033617_2_0_10"/>
<evidence type="ECO:0000256" key="10">
    <source>
        <dbReference type="HAMAP-Rule" id="MF_01820"/>
    </source>
</evidence>
<sequence length="315" mass="35089">MQGTVTKSTGSWYQVKTDTGEIIQCRIVGKLRLRGIKSTNPVAVGDVVEFKMEEGEETAVISDILPRKNYIIRKSVNLAKQTQIIAANLDQAVLIVTLDFPKTYPRFIDRFLVTAEAYSIPAVVVFNKVDLYSDADLDELEFYTLAYEDAGYTVLHSSVPGELGLEELKELLQNKTSLLSGHSGVGKSTLVNTVEPGLDLKTKAISLSHHQGQHTTTFAEMFELSFGGNIIDTPGIRGFGLVDMEKEEIGDYFPEIFRIKGQCKFNNCIHIEEPGCAIKAALEEGELAYTRYDSYVNFVNGTDEDENYRKDIYAN</sequence>
<dbReference type="CDD" id="cd04466">
    <property type="entry name" value="S1_YloQ_GTPase"/>
    <property type="match status" value="1"/>
</dbReference>
<dbReference type="GO" id="GO:0046872">
    <property type="term" value="F:metal ion binding"/>
    <property type="evidence" value="ECO:0007669"/>
    <property type="project" value="UniProtKB-KW"/>
</dbReference>
<evidence type="ECO:0000256" key="5">
    <source>
        <dbReference type="ARBA" id="ARBA00022741"/>
    </source>
</evidence>
<accession>G8R0S8</accession>
<dbReference type="Pfam" id="PF03193">
    <property type="entry name" value="RsgA_GTPase"/>
    <property type="match status" value="1"/>
</dbReference>
<dbReference type="HAMAP" id="MF_01820">
    <property type="entry name" value="GTPase_RsgA"/>
    <property type="match status" value="1"/>
</dbReference>
<organism evidence="13 14">
    <name type="scientific">Owenweeksia hongkongensis (strain DSM 17368 / CIP 108786 / JCM 12287 / NRRL B-23963 / UST20020801)</name>
    <dbReference type="NCBI Taxonomy" id="926562"/>
    <lineage>
        <taxon>Bacteria</taxon>
        <taxon>Pseudomonadati</taxon>
        <taxon>Bacteroidota</taxon>
        <taxon>Flavobacteriia</taxon>
        <taxon>Flavobacteriales</taxon>
        <taxon>Owenweeksiaceae</taxon>
        <taxon>Owenweeksia</taxon>
    </lineage>
</organism>
<comment type="similarity">
    <text evidence="10">Belongs to the TRAFAC class YlqF/YawG GTPase family. RsgA subfamily.</text>
</comment>
<dbReference type="EMBL" id="CP003156">
    <property type="protein sequence ID" value="AEV33805.1"/>
    <property type="molecule type" value="Genomic_DNA"/>
</dbReference>
<feature type="binding site" evidence="10">
    <location>
        <position position="263"/>
    </location>
    <ligand>
        <name>Zn(2+)</name>
        <dbReference type="ChEBI" id="CHEBI:29105"/>
    </ligand>
</feature>
<feature type="binding site" evidence="10">
    <location>
        <begin position="181"/>
        <end position="189"/>
    </location>
    <ligand>
        <name>GTP</name>
        <dbReference type="ChEBI" id="CHEBI:37565"/>
    </ligand>
</feature>
<feature type="binding site" evidence="10">
    <location>
        <position position="270"/>
    </location>
    <ligand>
        <name>Zn(2+)</name>
        <dbReference type="ChEBI" id="CHEBI:29105"/>
    </ligand>
</feature>
<dbReference type="GO" id="GO:0005525">
    <property type="term" value="F:GTP binding"/>
    <property type="evidence" value="ECO:0007669"/>
    <property type="project" value="UniProtKB-UniRule"/>
</dbReference>
<dbReference type="Gene3D" id="2.40.50.140">
    <property type="entry name" value="Nucleic acid-binding proteins"/>
    <property type="match status" value="1"/>
</dbReference>
<dbReference type="GO" id="GO:0005737">
    <property type="term" value="C:cytoplasm"/>
    <property type="evidence" value="ECO:0007669"/>
    <property type="project" value="UniProtKB-SubCell"/>
</dbReference>
<name>G8R0S8_OWEHD</name>
<evidence type="ECO:0000313" key="14">
    <source>
        <dbReference type="Proteomes" id="UP000005631"/>
    </source>
</evidence>
<keyword evidence="6 10" id="KW-0378">Hydrolase</keyword>